<evidence type="ECO:0000256" key="1">
    <source>
        <dbReference type="SAM" id="MobiDB-lite"/>
    </source>
</evidence>
<keyword evidence="2" id="KW-1133">Transmembrane helix</keyword>
<evidence type="ECO:0000313" key="3">
    <source>
        <dbReference type="EMBL" id="TSK58128.1"/>
    </source>
</evidence>
<feature type="transmembrane region" description="Helical" evidence="2">
    <location>
        <begin position="6"/>
        <end position="28"/>
    </location>
</feature>
<proteinExistence type="predicted"/>
<keyword evidence="4" id="KW-1185">Reference proteome</keyword>
<dbReference type="AlphaFoldDB" id="A0A556TSW2"/>
<keyword evidence="2" id="KW-0812">Transmembrane</keyword>
<feature type="compositionally biased region" description="Pro residues" evidence="1">
    <location>
        <begin position="95"/>
        <end position="107"/>
    </location>
</feature>
<evidence type="ECO:0000256" key="2">
    <source>
        <dbReference type="SAM" id="Phobius"/>
    </source>
</evidence>
<comment type="caution">
    <text evidence="3">The sequence shown here is derived from an EMBL/GenBank/DDBJ whole genome shotgun (WGS) entry which is preliminary data.</text>
</comment>
<reference evidence="3 4" key="1">
    <citation type="journal article" date="2019" name="Genome Biol. Evol.">
        <title>Whole-Genome Sequencing of the Giant Devil Catfish, Bagarius yarrelli.</title>
        <authorList>
            <person name="Jiang W."/>
            <person name="Lv Y."/>
            <person name="Cheng L."/>
            <person name="Yang K."/>
            <person name="Chao B."/>
            <person name="Wang X."/>
            <person name="Li Y."/>
            <person name="Pan X."/>
            <person name="You X."/>
            <person name="Zhang Y."/>
            <person name="Yang J."/>
            <person name="Li J."/>
            <person name="Zhang X."/>
            <person name="Liu S."/>
            <person name="Sun C."/>
            <person name="Yang J."/>
            <person name="Shi Q."/>
        </authorList>
    </citation>
    <scope>NUCLEOTIDE SEQUENCE [LARGE SCALE GENOMIC DNA]</scope>
    <source>
        <strain evidence="3">JWS20170419001</strain>
        <tissue evidence="3">Muscle</tissue>
    </source>
</reference>
<feature type="compositionally biased region" description="Polar residues" evidence="1">
    <location>
        <begin position="79"/>
        <end position="94"/>
    </location>
</feature>
<protein>
    <submittedName>
        <fullName evidence="3">Uncharacterized protein</fullName>
    </submittedName>
</protein>
<evidence type="ECO:0000313" key="4">
    <source>
        <dbReference type="Proteomes" id="UP000319801"/>
    </source>
</evidence>
<accession>A0A556TSW2</accession>
<dbReference type="OrthoDB" id="8850216at2759"/>
<organism evidence="3 4">
    <name type="scientific">Bagarius yarrelli</name>
    <name type="common">Goonch</name>
    <name type="synonym">Bagrus yarrelli</name>
    <dbReference type="NCBI Taxonomy" id="175774"/>
    <lineage>
        <taxon>Eukaryota</taxon>
        <taxon>Metazoa</taxon>
        <taxon>Chordata</taxon>
        <taxon>Craniata</taxon>
        <taxon>Vertebrata</taxon>
        <taxon>Euteleostomi</taxon>
        <taxon>Actinopterygii</taxon>
        <taxon>Neopterygii</taxon>
        <taxon>Teleostei</taxon>
        <taxon>Ostariophysi</taxon>
        <taxon>Siluriformes</taxon>
        <taxon>Sisoridae</taxon>
        <taxon>Sisorinae</taxon>
        <taxon>Bagarius</taxon>
    </lineage>
</organism>
<name>A0A556TSW2_BAGYA</name>
<keyword evidence="2" id="KW-0472">Membrane</keyword>
<feature type="region of interest" description="Disordered" evidence="1">
    <location>
        <begin position="71"/>
        <end position="109"/>
    </location>
</feature>
<dbReference type="EMBL" id="VCAZ01000016">
    <property type="protein sequence ID" value="TSK58128.1"/>
    <property type="molecule type" value="Genomic_DNA"/>
</dbReference>
<sequence>MMFATVYTGAFGSALAALGFGVLIYSFCRVMKSSNHNMTIPGHFLLHSRTGTQYTYEQAIALQRRLDRIRRASAEQRRSAPTPSPVLNSLQSLPGTPPPWDMEPPPSYETVMKTATLPQPTMIMTQPP</sequence>
<dbReference type="Proteomes" id="UP000319801">
    <property type="component" value="Unassembled WGS sequence"/>
</dbReference>
<gene>
    <name evidence="3" type="ORF">Baya_3776</name>
</gene>